<evidence type="ECO:0000313" key="8">
    <source>
        <dbReference type="RefSeq" id="XP_010484606.1"/>
    </source>
</evidence>
<name>A0ABM0XE72_CAMSA</name>
<dbReference type="RefSeq" id="XP_010484606.1">
    <property type="nucleotide sequence ID" value="XM_010486304.1"/>
</dbReference>
<gene>
    <name evidence="8" type="primary">LOC104762904</name>
</gene>
<evidence type="ECO:0000313" key="7">
    <source>
        <dbReference type="Proteomes" id="UP000694864"/>
    </source>
</evidence>
<evidence type="ECO:0000256" key="6">
    <source>
        <dbReference type="SAM" id="Phobius"/>
    </source>
</evidence>
<protein>
    <submittedName>
        <fullName evidence="8">UPF0496 protein At5g66670-like</fullName>
    </submittedName>
</protein>
<organism evidence="7 8">
    <name type="scientific">Camelina sativa</name>
    <name type="common">False flax</name>
    <name type="synonym">Myagrum sativum</name>
    <dbReference type="NCBI Taxonomy" id="90675"/>
    <lineage>
        <taxon>Eukaryota</taxon>
        <taxon>Viridiplantae</taxon>
        <taxon>Streptophyta</taxon>
        <taxon>Embryophyta</taxon>
        <taxon>Tracheophyta</taxon>
        <taxon>Spermatophyta</taxon>
        <taxon>Magnoliopsida</taxon>
        <taxon>eudicotyledons</taxon>
        <taxon>Gunneridae</taxon>
        <taxon>Pentapetalae</taxon>
        <taxon>rosids</taxon>
        <taxon>malvids</taxon>
        <taxon>Brassicales</taxon>
        <taxon>Brassicaceae</taxon>
        <taxon>Camelineae</taxon>
        <taxon>Camelina</taxon>
    </lineage>
</organism>
<reference evidence="8" key="2">
    <citation type="submission" date="2025-08" db="UniProtKB">
        <authorList>
            <consortium name="RefSeq"/>
        </authorList>
    </citation>
    <scope>IDENTIFICATION</scope>
    <source>
        <tissue evidence="8">Leaf</tissue>
    </source>
</reference>
<evidence type="ECO:0000256" key="2">
    <source>
        <dbReference type="ARBA" id="ARBA00009074"/>
    </source>
</evidence>
<keyword evidence="5 6" id="KW-0472">Membrane</keyword>
<dbReference type="Pfam" id="PF05055">
    <property type="entry name" value="DUF677"/>
    <property type="match status" value="1"/>
</dbReference>
<dbReference type="Proteomes" id="UP000694864">
    <property type="component" value="Chromosome 18"/>
</dbReference>
<keyword evidence="7" id="KW-1185">Reference proteome</keyword>
<sequence>MAFCGLHSELMKGNSSSNSGGTNGSSVKPIQTKMRSKYSSDLSSYTSACKKYSSLKTFDSLIHKRTKSVFSSLDAQAKTQSLNLESIMEVYGYLLELNQDTVRVIIESKEAVLKNKDLTALVDVYFKSTSKTLDFCNTVQKCVKKAEISQLVIRLAVKQFEAETDVGEGKKNKYAKTLEELNKFKSLGDPFDGEFLTQYESIYDEQILLLDELRKLKVKLDKKQRNLKTWRIVSNVVFVTAFVAAFVLSVVAAAMVAPPVLCAVASGLTTPIDIVGMWCNNMWKVYEKAVERQRAVVSSLERGTQANNELMVNIKFEVEKLSERISSILMTIDFAVEREEDEMAMGLAMQDIKKKVEGFTAKIKEVGERADNCSKLIALGRLIVVGHILGVHIVETEALSIIRGVVQEH</sequence>
<comment type="subcellular location">
    <subcellularLocation>
        <location evidence="1">Membrane</location>
        <topology evidence="1">Multi-pass membrane protein</topology>
    </subcellularLocation>
</comment>
<keyword evidence="4 6" id="KW-1133">Transmembrane helix</keyword>
<evidence type="ECO:0000256" key="5">
    <source>
        <dbReference type="ARBA" id="ARBA00023136"/>
    </source>
</evidence>
<dbReference type="InterPro" id="IPR007749">
    <property type="entry name" value="DUF677"/>
</dbReference>
<feature type="transmembrane region" description="Helical" evidence="6">
    <location>
        <begin position="232"/>
        <end position="256"/>
    </location>
</feature>
<reference evidence="7" key="1">
    <citation type="journal article" date="2014" name="Nat. Commun.">
        <title>The emerging biofuel crop Camelina sativa retains a highly undifferentiated hexaploid genome structure.</title>
        <authorList>
            <person name="Kagale S."/>
            <person name="Koh C."/>
            <person name="Nixon J."/>
            <person name="Bollina V."/>
            <person name="Clarke W.E."/>
            <person name="Tuteja R."/>
            <person name="Spillane C."/>
            <person name="Robinson S.J."/>
            <person name="Links M.G."/>
            <person name="Clarke C."/>
            <person name="Higgins E.E."/>
            <person name="Huebert T."/>
            <person name="Sharpe A.G."/>
            <person name="Parkin I.A."/>
        </authorList>
    </citation>
    <scope>NUCLEOTIDE SEQUENCE [LARGE SCALE GENOMIC DNA]</scope>
    <source>
        <strain evidence="7">cv. DH55</strain>
    </source>
</reference>
<evidence type="ECO:0000256" key="3">
    <source>
        <dbReference type="ARBA" id="ARBA00022692"/>
    </source>
</evidence>
<evidence type="ECO:0000256" key="4">
    <source>
        <dbReference type="ARBA" id="ARBA00022989"/>
    </source>
</evidence>
<keyword evidence="3 6" id="KW-0812">Transmembrane</keyword>
<dbReference type="GeneID" id="104762904"/>
<comment type="similarity">
    <text evidence="2">Belongs to the UPF0496 family.</text>
</comment>
<dbReference type="PANTHER" id="PTHR31113">
    <property type="entry name" value="UPF0496 PROTEIN 3-RELATED"/>
    <property type="match status" value="1"/>
</dbReference>
<proteinExistence type="inferred from homology"/>
<accession>A0ABM0XE72</accession>
<dbReference type="PANTHER" id="PTHR31113:SF13">
    <property type="entry name" value="(RAPE) HYPOTHETICAL PROTEIN"/>
    <property type="match status" value="1"/>
</dbReference>
<evidence type="ECO:0000256" key="1">
    <source>
        <dbReference type="ARBA" id="ARBA00004141"/>
    </source>
</evidence>